<evidence type="ECO:0000313" key="1">
    <source>
        <dbReference type="EMBL" id="KUG04469.1"/>
    </source>
</evidence>
<gene>
    <name evidence="1" type="ORF">ASZ90_018137</name>
</gene>
<organism evidence="1">
    <name type="scientific">hydrocarbon metagenome</name>
    <dbReference type="NCBI Taxonomy" id="938273"/>
    <lineage>
        <taxon>unclassified sequences</taxon>
        <taxon>metagenomes</taxon>
        <taxon>ecological metagenomes</taxon>
    </lineage>
</organism>
<dbReference type="AlphaFoldDB" id="A0A0W8E754"/>
<reference evidence="1" key="1">
    <citation type="journal article" date="2015" name="Proc. Natl. Acad. Sci. U.S.A.">
        <title>Networks of energetic and metabolic interactions define dynamics in microbial communities.</title>
        <authorList>
            <person name="Embree M."/>
            <person name="Liu J.K."/>
            <person name="Al-Bassam M.M."/>
            <person name="Zengler K."/>
        </authorList>
    </citation>
    <scope>NUCLEOTIDE SEQUENCE</scope>
</reference>
<accession>A0A0W8E754</accession>
<dbReference type="EMBL" id="LNQE01001848">
    <property type="protein sequence ID" value="KUG04469.1"/>
    <property type="molecule type" value="Genomic_DNA"/>
</dbReference>
<comment type="caution">
    <text evidence="1">The sequence shown here is derived from an EMBL/GenBank/DDBJ whole genome shotgun (WGS) entry which is preliminary data.</text>
</comment>
<proteinExistence type="predicted"/>
<sequence>MQNHTASNLEVPSIKRLPSQLIPLLFGVVICILEFLNPVEYDAWAGAAVKIKLLTTKIRVINPILKNLRTFILVIPPVRKNLHSTLQVLLM</sequence>
<protein>
    <submittedName>
        <fullName evidence="1">Uncharacterized protein</fullName>
    </submittedName>
</protein>
<name>A0A0W8E754_9ZZZZ</name>